<keyword evidence="3" id="KW-1185">Reference proteome</keyword>
<gene>
    <name evidence="2" type="ORF">SNE25_30715</name>
</gene>
<dbReference type="InterPro" id="IPR003615">
    <property type="entry name" value="HNH_nuc"/>
</dbReference>
<dbReference type="EMBL" id="CP139558">
    <property type="protein sequence ID" value="WPU93693.1"/>
    <property type="molecule type" value="Genomic_DNA"/>
</dbReference>
<organism evidence="2 3">
    <name type="scientific">Mucilaginibacter sabulilitoris</name>
    <dbReference type="NCBI Taxonomy" id="1173583"/>
    <lineage>
        <taxon>Bacteria</taxon>
        <taxon>Pseudomonadati</taxon>
        <taxon>Bacteroidota</taxon>
        <taxon>Sphingobacteriia</taxon>
        <taxon>Sphingobacteriales</taxon>
        <taxon>Sphingobacteriaceae</taxon>
        <taxon>Mucilaginibacter</taxon>
    </lineage>
</organism>
<dbReference type="InterPro" id="IPR049030">
    <property type="entry name" value="AI2M-like_HNH"/>
</dbReference>
<reference evidence="2 3" key="1">
    <citation type="submission" date="2023-11" db="EMBL/GenBank/DDBJ databases">
        <title>Analysis of the Genomes of Mucilaginibacter gossypii cycad 4 and M. sabulilitoris SNA2: microbes with the potential for plant growth promotion.</title>
        <authorList>
            <person name="Hirsch A.M."/>
            <person name="Humm E."/>
            <person name="Rubbi M."/>
            <person name="Del Vecchio G."/>
            <person name="Ha S.M."/>
            <person name="Pellegrini M."/>
            <person name="Gunsalus R.P."/>
        </authorList>
    </citation>
    <scope>NUCLEOTIDE SEQUENCE [LARGE SCALE GENOMIC DNA]</scope>
    <source>
        <strain evidence="2 3">SNA2</strain>
    </source>
</reference>
<dbReference type="RefSeq" id="WP_321562827.1">
    <property type="nucleotide sequence ID" value="NZ_CP139558.1"/>
</dbReference>
<feature type="domain" description="HNH nuclease" evidence="1">
    <location>
        <begin position="15"/>
        <end position="75"/>
    </location>
</feature>
<name>A0ABZ0TNL1_9SPHI</name>
<sequence>MSANVDGLPNTIIVTAKTSLIDRLKAKLCEYCGATNDLEMHHVRKLKDLKGRQPWEKLMIARRRKTLAVCHSCHQKIHHGKMD</sequence>
<dbReference type="SMART" id="SM00507">
    <property type="entry name" value="HNHc"/>
    <property type="match status" value="1"/>
</dbReference>
<dbReference type="Pfam" id="PF21368">
    <property type="entry name" value="AI2M-like_HNH"/>
    <property type="match status" value="1"/>
</dbReference>
<evidence type="ECO:0000313" key="3">
    <source>
        <dbReference type="Proteomes" id="UP001324380"/>
    </source>
</evidence>
<evidence type="ECO:0000313" key="2">
    <source>
        <dbReference type="EMBL" id="WPU93693.1"/>
    </source>
</evidence>
<proteinExistence type="predicted"/>
<accession>A0ABZ0TNL1</accession>
<protein>
    <recommendedName>
        <fullName evidence="1">HNH nuclease domain-containing protein</fullName>
    </recommendedName>
</protein>
<dbReference type="Proteomes" id="UP001324380">
    <property type="component" value="Chromosome"/>
</dbReference>
<evidence type="ECO:0000259" key="1">
    <source>
        <dbReference type="SMART" id="SM00507"/>
    </source>
</evidence>